<dbReference type="PROSITE" id="PS50002">
    <property type="entry name" value="SH3"/>
    <property type="match status" value="1"/>
</dbReference>
<dbReference type="CDD" id="cd06224">
    <property type="entry name" value="REM"/>
    <property type="match status" value="1"/>
</dbReference>
<feature type="region of interest" description="Disordered" evidence="6">
    <location>
        <begin position="649"/>
        <end position="668"/>
    </location>
</feature>
<dbReference type="Pfam" id="PF00618">
    <property type="entry name" value="RasGEF_N"/>
    <property type="match status" value="1"/>
</dbReference>
<dbReference type="InterPro" id="IPR036964">
    <property type="entry name" value="RASGEF_cat_dom_sf"/>
</dbReference>
<dbReference type="GO" id="GO:0007265">
    <property type="term" value="P:Ras protein signal transduction"/>
    <property type="evidence" value="ECO:0007669"/>
    <property type="project" value="TreeGrafter"/>
</dbReference>
<dbReference type="SUPFAM" id="SSF50044">
    <property type="entry name" value="SH3-domain"/>
    <property type="match status" value="1"/>
</dbReference>
<evidence type="ECO:0000256" key="5">
    <source>
        <dbReference type="PROSITE-ProRule" id="PRU00192"/>
    </source>
</evidence>
<evidence type="ECO:0000256" key="4">
    <source>
        <dbReference type="PROSITE-ProRule" id="PRU00168"/>
    </source>
</evidence>
<evidence type="ECO:0000259" key="8">
    <source>
        <dbReference type="PROSITE" id="PS50009"/>
    </source>
</evidence>
<dbReference type="PANTHER" id="PTHR23113">
    <property type="entry name" value="GUANINE NUCLEOTIDE EXCHANGE FACTOR"/>
    <property type="match status" value="1"/>
</dbReference>
<feature type="compositionally biased region" description="Basic and acidic residues" evidence="6">
    <location>
        <begin position="382"/>
        <end position="391"/>
    </location>
</feature>
<evidence type="ECO:0000313" key="11">
    <source>
        <dbReference type="Proteomes" id="UP000837801"/>
    </source>
</evidence>
<dbReference type="SUPFAM" id="SSF48366">
    <property type="entry name" value="Ras GEF"/>
    <property type="match status" value="1"/>
</dbReference>
<dbReference type="Gene3D" id="1.20.870.10">
    <property type="entry name" value="Son of sevenless (SoS) protein Chain: S domain 1"/>
    <property type="match status" value="1"/>
</dbReference>
<accession>A0A9P0VY23</accession>
<feature type="region of interest" description="Disordered" evidence="6">
    <location>
        <begin position="1"/>
        <end position="24"/>
    </location>
</feature>
<dbReference type="PROSITE" id="PS50212">
    <property type="entry name" value="RASGEF_NTER"/>
    <property type="match status" value="1"/>
</dbReference>
<dbReference type="OrthoDB" id="546434at2759"/>
<gene>
    <name evidence="10" type="ORF">CLIB1423_07S02564</name>
</gene>
<keyword evidence="1 5" id="KW-0728">SH3 domain</keyword>
<evidence type="ECO:0000256" key="6">
    <source>
        <dbReference type="SAM" id="MobiDB-lite"/>
    </source>
</evidence>
<evidence type="ECO:0000259" key="9">
    <source>
        <dbReference type="PROSITE" id="PS50212"/>
    </source>
</evidence>
<dbReference type="PROSITE" id="PS50009">
    <property type="entry name" value="RASGEF_CAT"/>
    <property type="match status" value="1"/>
</dbReference>
<name>A0A9P0VY23_9ASCO</name>
<dbReference type="InterPro" id="IPR000651">
    <property type="entry name" value="Ras-like_Gua-exchang_fac_N"/>
</dbReference>
<dbReference type="InterPro" id="IPR001895">
    <property type="entry name" value="RASGEF_cat_dom"/>
</dbReference>
<dbReference type="InterPro" id="IPR023578">
    <property type="entry name" value="Ras_GEF_dom_sf"/>
</dbReference>
<feature type="compositionally biased region" description="Low complexity" evidence="6">
    <location>
        <begin position="189"/>
        <end position="228"/>
    </location>
</feature>
<dbReference type="GO" id="GO:0005085">
    <property type="term" value="F:guanyl-nucleotide exchange factor activity"/>
    <property type="evidence" value="ECO:0007669"/>
    <property type="project" value="UniProtKB-KW"/>
</dbReference>
<organism evidence="10 11">
    <name type="scientific">[Candida] railenensis</name>
    <dbReference type="NCBI Taxonomy" id="45579"/>
    <lineage>
        <taxon>Eukaryota</taxon>
        <taxon>Fungi</taxon>
        <taxon>Dikarya</taxon>
        <taxon>Ascomycota</taxon>
        <taxon>Saccharomycotina</taxon>
        <taxon>Pichiomycetes</taxon>
        <taxon>Debaryomycetaceae</taxon>
        <taxon>Kurtzmaniella</taxon>
    </lineage>
</organism>
<dbReference type="PANTHER" id="PTHR23113:SF368">
    <property type="entry name" value="CELL DIVISION CONTROL PROTEIN 25"/>
    <property type="match status" value="1"/>
</dbReference>
<evidence type="ECO:0000256" key="1">
    <source>
        <dbReference type="ARBA" id="ARBA00022443"/>
    </source>
</evidence>
<dbReference type="InterPro" id="IPR036028">
    <property type="entry name" value="SH3-like_dom_sf"/>
</dbReference>
<dbReference type="InterPro" id="IPR001452">
    <property type="entry name" value="SH3_domain"/>
</dbReference>
<feature type="domain" description="N-terminal Ras-GEF" evidence="9">
    <location>
        <begin position="1010"/>
        <end position="1142"/>
    </location>
</feature>
<keyword evidence="2 10" id="KW-0132">Cell division</keyword>
<feature type="compositionally biased region" description="Polar residues" evidence="6">
    <location>
        <begin position="328"/>
        <end position="353"/>
    </location>
</feature>
<sequence length="1432" mass="162606">MSSYDEIAPDAISPGDFTSGLNTTPDRPLKHLDTVVALYDFPGTQNSHLPLNLGDTVFVLSKSPSGWWDGVIVAQNGELLRGWFPKNYVRSVNYVQPVLNKLKSNKEIDSITAANTAANVLIPSFTTLLQKNLIESEKSSTGSNTRKNSVVSFASSDTSDKQSSSQSQPQSQLQSQQIQSSAPPTLNLTSFPTSASTSQSSNQSQNNSLQPAPQTHLPSTSSSSYHQQSVTTITSDFKGEDSVFNTVDDVEKIIEDFRENDKDFEGQLTWIGKITSEGNWVYYNEKLDIYSSNLPLSTYDSKRDFDLHLEIPSMKNLLDVSVISTSPYGENPLSQNEPNHRSGSNSSVFTVSENIPGGTGAAHTTSEDGVGSSSLKSRHSHNSREDLKRESNASSVNSQGSGNSLYHHFHQPFFAMENLFYKHPGDISSWTALGEKFQFLLDLSWRALQENNKQLFSTHFTRLNKMISILFSCLRLQHNDYVGTKYERTIRRKLKKIAACYTRIYTNGLLHLSVMHYNSSLDSKLFSLDMTKLNKSTSPAETAMNSVSSQTTVVPNNNRSLRSLSQATQPLSPTSQVVSNQSVTVSQLENEEIMTSKLKELTHDPQANDHSSESYTNQLEEDVISLRSNIKQLVKIFVKITEEKRVWKHDYNGGSDTSDDEGEDRSNTLPQIYPRFIAGEFNGGNWCNPFFSQSNPVLNASGDELKNRYHSKIIIDRDAYKSILNFSQEMKKLSEDTMKYLDPKVQHNYFNDQLKGERNTHILRLIYKFLYYAGSVVDILEAFDFTVFCLIKRYKSNEEDVGIPSNNNDSNSNKNNSNLTFDYPVVLEFFQYKQHFHDLISEIVMATQSLTLEDPEVFKGMHGEDELLYDRDIMRDPKEKAAKLLLNILLEETTKVKGDAISLNADVLMSKSLDDGINFLDSILSLIQQLIDERETILNYATRVMHDDFNVQLLVIERNNTISSDKSDEYFSGGGQAEQGAAVMSSGNKKRDNTPWFLEGDEEYDLLLDIKGNIKGGSKEALIAHLTRHDLYDVNFNSAFLFTFPTIMSLSELISLLIVRYNIEAPEGLSYEEYNTWINKKQIPIRNRVLTLMKVLIEKFWAASFSKNKSVLKKWLQFIQTTPTVQNISTGKLVSSHLQKLLQGDIIYIEREPIIPNTKPPAPLVKGSLIPKKMKLLDIDYIELARQLTIREFKLYAKINKYTCLSKVWGRKSGINESIEDITNFIKSSNQLTNYAAYMILRKQEIRKRVQLIRFFVQVAEKCRQYNNYSSMTAIISALYSSPIHRLKKTWKLVSPDTLSHLQNMNKLMNSSRNFNEYRDVLKFIGSEPCVPFFGVYLSDLTFIFHGNSDILMNRSRMVNFAKRAKTFEIVTAMERFKYNGYNFLVVKEIQQYLDSWFGKCPTIDAQYQLSLNLEPKEVVKPGGNFRLSKSR</sequence>
<feature type="domain" description="SH3" evidence="7">
    <location>
        <begin position="30"/>
        <end position="94"/>
    </location>
</feature>
<dbReference type="SMART" id="SM00147">
    <property type="entry name" value="RasGEF"/>
    <property type="match status" value="1"/>
</dbReference>
<dbReference type="InterPro" id="IPR019804">
    <property type="entry name" value="Ras_G-nucl-exch_fac_CS"/>
</dbReference>
<dbReference type="CDD" id="cd00155">
    <property type="entry name" value="RasGEF"/>
    <property type="match status" value="1"/>
</dbReference>
<dbReference type="Proteomes" id="UP000837801">
    <property type="component" value="Unassembled WGS sequence"/>
</dbReference>
<dbReference type="PROSITE" id="PS00720">
    <property type="entry name" value="RASGEF"/>
    <property type="match status" value="1"/>
</dbReference>
<dbReference type="SMART" id="SM00326">
    <property type="entry name" value="SH3"/>
    <property type="match status" value="1"/>
</dbReference>
<dbReference type="Pfam" id="PF00018">
    <property type="entry name" value="SH3_1"/>
    <property type="match status" value="1"/>
</dbReference>
<dbReference type="GO" id="GO:0005886">
    <property type="term" value="C:plasma membrane"/>
    <property type="evidence" value="ECO:0007669"/>
    <property type="project" value="TreeGrafter"/>
</dbReference>
<evidence type="ECO:0000259" key="7">
    <source>
        <dbReference type="PROSITE" id="PS50002"/>
    </source>
</evidence>
<feature type="compositionally biased region" description="Polar residues" evidence="6">
    <location>
        <begin position="139"/>
        <end position="151"/>
    </location>
</feature>
<evidence type="ECO:0000313" key="10">
    <source>
        <dbReference type="EMBL" id="CAH2352570.1"/>
    </source>
</evidence>
<dbReference type="Gene3D" id="2.30.30.40">
    <property type="entry name" value="SH3 Domains"/>
    <property type="match status" value="1"/>
</dbReference>
<protein>
    <submittedName>
        <fullName evidence="10">Cell division control protein 25</fullName>
    </submittedName>
</protein>
<dbReference type="EMBL" id="CAKXYY010000007">
    <property type="protein sequence ID" value="CAH2352570.1"/>
    <property type="molecule type" value="Genomic_DNA"/>
</dbReference>
<reference evidence="10" key="1">
    <citation type="submission" date="2022-03" db="EMBL/GenBank/DDBJ databases">
        <authorList>
            <person name="Legras J.-L."/>
            <person name="Devillers H."/>
            <person name="Grondin C."/>
        </authorList>
    </citation>
    <scope>NUCLEOTIDE SEQUENCE</scope>
    <source>
        <strain evidence="10">CLIB 1423</strain>
    </source>
</reference>
<dbReference type="Pfam" id="PF00617">
    <property type="entry name" value="RasGEF"/>
    <property type="match status" value="1"/>
</dbReference>
<feature type="region of interest" description="Disordered" evidence="6">
    <location>
        <begin position="328"/>
        <end position="399"/>
    </location>
</feature>
<dbReference type="Gene3D" id="1.10.840.10">
    <property type="entry name" value="Ras guanine-nucleotide exchange factors catalytic domain"/>
    <property type="match status" value="1"/>
</dbReference>
<evidence type="ECO:0000256" key="2">
    <source>
        <dbReference type="ARBA" id="ARBA00022618"/>
    </source>
</evidence>
<keyword evidence="3 4" id="KW-0344">Guanine-nucleotide releasing factor</keyword>
<feature type="region of interest" description="Disordered" evidence="6">
    <location>
        <begin position="137"/>
        <end position="228"/>
    </location>
</feature>
<feature type="compositionally biased region" description="Low complexity" evidence="6">
    <location>
        <begin position="152"/>
        <end position="181"/>
    </location>
</feature>
<dbReference type="GO" id="GO:0051301">
    <property type="term" value="P:cell division"/>
    <property type="evidence" value="ECO:0007669"/>
    <property type="project" value="UniProtKB-KW"/>
</dbReference>
<comment type="caution">
    <text evidence="10">The sequence shown here is derived from an EMBL/GenBank/DDBJ whole genome shotgun (WGS) entry which is preliminary data.</text>
</comment>
<keyword evidence="11" id="KW-1185">Reference proteome</keyword>
<dbReference type="InterPro" id="IPR008937">
    <property type="entry name" value="Ras-like_GEF"/>
</dbReference>
<feature type="domain" description="Ras-GEF" evidence="8">
    <location>
        <begin position="1180"/>
        <end position="1417"/>
    </location>
</feature>
<dbReference type="CDD" id="cd11883">
    <property type="entry name" value="SH3_Sdc25"/>
    <property type="match status" value="1"/>
</dbReference>
<keyword evidence="2 10" id="KW-0131">Cell cycle</keyword>
<dbReference type="SMART" id="SM00229">
    <property type="entry name" value="RasGEFN"/>
    <property type="match status" value="1"/>
</dbReference>
<proteinExistence type="predicted"/>
<evidence type="ECO:0000256" key="3">
    <source>
        <dbReference type="ARBA" id="ARBA00022658"/>
    </source>
</evidence>